<dbReference type="Gene3D" id="1.25.40.20">
    <property type="entry name" value="Ankyrin repeat-containing domain"/>
    <property type="match status" value="1"/>
</dbReference>
<dbReference type="AlphaFoldDB" id="A0A4Y7Q500"/>
<proteinExistence type="predicted"/>
<dbReference type="InterPro" id="IPR036770">
    <property type="entry name" value="Ankyrin_rpt-contain_sf"/>
</dbReference>
<dbReference type="OrthoDB" id="432970at2759"/>
<dbReference type="SMART" id="SM00248">
    <property type="entry name" value="ANK"/>
    <property type="match status" value="3"/>
</dbReference>
<reference evidence="2 3" key="1">
    <citation type="submission" date="2018-06" db="EMBL/GenBank/DDBJ databases">
        <title>A transcriptomic atlas of mushroom development highlights an independent origin of complex multicellularity.</title>
        <authorList>
            <consortium name="DOE Joint Genome Institute"/>
            <person name="Krizsan K."/>
            <person name="Almasi E."/>
            <person name="Merenyi Z."/>
            <person name="Sahu N."/>
            <person name="Viragh M."/>
            <person name="Koszo T."/>
            <person name="Mondo S."/>
            <person name="Kiss B."/>
            <person name="Balint B."/>
            <person name="Kues U."/>
            <person name="Barry K."/>
            <person name="Hegedus J.C."/>
            <person name="Henrissat B."/>
            <person name="Johnson J."/>
            <person name="Lipzen A."/>
            <person name="Ohm R."/>
            <person name="Nagy I."/>
            <person name="Pangilinan J."/>
            <person name="Yan J."/>
            <person name="Xiong Y."/>
            <person name="Grigoriev I.V."/>
            <person name="Hibbett D.S."/>
            <person name="Nagy L.G."/>
        </authorList>
    </citation>
    <scope>NUCLEOTIDE SEQUENCE [LARGE SCALE GENOMIC DNA]</scope>
    <source>
        <strain evidence="2 3">SZMC22713</strain>
    </source>
</reference>
<evidence type="ECO:0000256" key="1">
    <source>
        <dbReference type="PROSITE-ProRule" id="PRU00023"/>
    </source>
</evidence>
<gene>
    <name evidence="2" type="ORF">BD410DRAFT_898322</name>
</gene>
<dbReference type="InterPro" id="IPR002110">
    <property type="entry name" value="Ankyrin_rpt"/>
</dbReference>
<organism evidence="2 3">
    <name type="scientific">Rickenella mellea</name>
    <dbReference type="NCBI Taxonomy" id="50990"/>
    <lineage>
        <taxon>Eukaryota</taxon>
        <taxon>Fungi</taxon>
        <taxon>Dikarya</taxon>
        <taxon>Basidiomycota</taxon>
        <taxon>Agaricomycotina</taxon>
        <taxon>Agaricomycetes</taxon>
        <taxon>Hymenochaetales</taxon>
        <taxon>Rickenellaceae</taxon>
        <taxon>Rickenella</taxon>
    </lineage>
</organism>
<keyword evidence="1" id="KW-0040">ANK repeat</keyword>
<dbReference type="STRING" id="50990.A0A4Y7Q500"/>
<keyword evidence="3" id="KW-1185">Reference proteome</keyword>
<dbReference type="SUPFAM" id="SSF48403">
    <property type="entry name" value="Ankyrin repeat"/>
    <property type="match status" value="1"/>
</dbReference>
<dbReference type="Proteomes" id="UP000294933">
    <property type="component" value="Unassembled WGS sequence"/>
</dbReference>
<name>A0A4Y7Q500_9AGAM</name>
<dbReference type="PROSITE" id="PS50088">
    <property type="entry name" value="ANK_REPEAT"/>
    <property type="match status" value="1"/>
</dbReference>
<protein>
    <submittedName>
        <fullName evidence="2">Uncharacterized protein</fullName>
    </submittedName>
</protein>
<evidence type="ECO:0000313" key="3">
    <source>
        <dbReference type="Proteomes" id="UP000294933"/>
    </source>
</evidence>
<sequence length="406" mass="45907">MPTTRRAPSMSASKCPPQLPRTLLRELLRDPVVAGGHISFSQSEYDGLRGEVAIRAQPVDHIWPLGGMAYQGTLLQIAATMGDLPLAYEMIRLGANINATDQFGRTPLFIAVQAITTLDLFPEEHQPPVPNILPGMGPRSKMVASLLIEQHADVNVILNNETCLTLTMRAKVKQWDLIELLITHGAREDLGTRNGVVQCAEEKERISELLRMRPKKRPPRLCPCFSRRLLADCHGKGPRPFPYHFFCPCQSRSVYAKCCKKRKVSWRDVWNEERRIIEPWRKEMPIYLPLSQDATNIISGIRRVYGTPIPVTEMVRRRTDVPLAVTQLGLPPEMEDRVMLPLCLCTLMRSESVDRAFGFAVAKVVWHVRPLGRKVPKKYAAGLARAFNKHVDDEVRILVWCSLQGL</sequence>
<dbReference type="EMBL" id="ML170175">
    <property type="protein sequence ID" value="TDL22391.1"/>
    <property type="molecule type" value="Genomic_DNA"/>
</dbReference>
<accession>A0A4Y7Q500</accession>
<dbReference type="VEuPathDB" id="FungiDB:BD410DRAFT_898322"/>
<feature type="repeat" description="ANK" evidence="1">
    <location>
        <begin position="70"/>
        <end position="102"/>
    </location>
</feature>
<evidence type="ECO:0000313" key="2">
    <source>
        <dbReference type="EMBL" id="TDL22391.1"/>
    </source>
</evidence>